<protein>
    <recommendedName>
        <fullName evidence="2">Photosynthesis system II assembly factor Ycf48/Hcf136-like domain-containing protein</fullName>
    </recommendedName>
</protein>
<name>A0A382TWE1_9ZZZZ</name>
<proteinExistence type="predicted"/>
<dbReference type="AlphaFoldDB" id="A0A382TWE1"/>
<evidence type="ECO:0008006" key="2">
    <source>
        <dbReference type="Google" id="ProtNLM"/>
    </source>
</evidence>
<reference evidence="1" key="1">
    <citation type="submission" date="2018-05" db="EMBL/GenBank/DDBJ databases">
        <authorList>
            <person name="Lanie J.A."/>
            <person name="Ng W.-L."/>
            <person name="Kazmierczak K.M."/>
            <person name="Andrzejewski T.M."/>
            <person name="Davidsen T.M."/>
            <person name="Wayne K.J."/>
            <person name="Tettelin H."/>
            <person name="Glass J.I."/>
            <person name="Rusch D."/>
            <person name="Podicherti R."/>
            <person name="Tsui H.-C.T."/>
            <person name="Winkler M.E."/>
        </authorList>
    </citation>
    <scope>NUCLEOTIDE SEQUENCE</scope>
</reference>
<dbReference type="SUPFAM" id="SSF110296">
    <property type="entry name" value="Oligoxyloglucan reducing end-specific cellobiohydrolase"/>
    <property type="match status" value="1"/>
</dbReference>
<organism evidence="1">
    <name type="scientific">marine metagenome</name>
    <dbReference type="NCBI Taxonomy" id="408172"/>
    <lineage>
        <taxon>unclassified sequences</taxon>
        <taxon>metagenomes</taxon>
        <taxon>ecological metagenomes</taxon>
    </lineage>
</organism>
<evidence type="ECO:0000313" key="1">
    <source>
        <dbReference type="EMBL" id="SVD26042.1"/>
    </source>
</evidence>
<accession>A0A382TWE1</accession>
<gene>
    <name evidence="1" type="ORF">METZ01_LOCUS378896</name>
</gene>
<dbReference type="EMBL" id="UINC01139477">
    <property type="protein sequence ID" value="SVD26042.1"/>
    <property type="molecule type" value="Genomic_DNA"/>
</dbReference>
<feature type="non-terminal residue" evidence="1">
    <location>
        <position position="163"/>
    </location>
</feature>
<sequence length="163" mass="18045">MDLPSKVVLVPMKYFLFSILSFFLLSNIVFGQSSQYESVGQCVLQILDEKKLSGNKMFDLVKDECERLMKSKRRIKVDETEGMFVTVGHSGTILTSSDGTSWTERTSGTSKFLIGVTYGNGLFVTVGDRGTILTSSNGTSWNERNSGTSEDLYEVTYGNGLFV</sequence>